<evidence type="ECO:0000256" key="8">
    <source>
        <dbReference type="ARBA" id="ARBA00022775"/>
    </source>
</evidence>
<dbReference type="FunFam" id="2.60.120.200:FF:000028">
    <property type="entry name" value="Blast:Protein ERGIC-53"/>
    <property type="match status" value="1"/>
</dbReference>
<evidence type="ECO:0000256" key="5">
    <source>
        <dbReference type="ARBA" id="ARBA00022692"/>
    </source>
</evidence>
<evidence type="ECO:0000256" key="4">
    <source>
        <dbReference type="ARBA" id="ARBA00022483"/>
    </source>
</evidence>
<evidence type="ECO:0000313" key="18">
    <source>
        <dbReference type="Proteomes" id="UP000269221"/>
    </source>
</evidence>
<dbReference type="PANTHER" id="PTHR12223">
    <property type="entry name" value="VESICULAR MANNOSE-BINDING LECTIN"/>
    <property type="match status" value="1"/>
</dbReference>
<keyword evidence="12" id="KW-1015">Disulfide bond</keyword>
<evidence type="ECO:0000256" key="1">
    <source>
        <dbReference type="ARBA" id="ARBA00004151"/>
    </source>
</evidence>
<dbReference type="GO" id="GO:0005789">
    <property type="term" value="C:endoplasmic reticulum membrane"/>
    <property type="evidence" value="ECO:0007669"/>
    <property type="project" value="TreeGrafter"/>
</dbReference>
<feature type="signal peptide" evidence="15">
    <location>
        <begin position="1"/>
        <end position="22"/>
    </location>
</feature>
<dbReference type="EMBL" id="QRBI01000222">
    <property type="protein sequence ID" value="RMB92534.1"/>
    <property type="molecule type" value="Genomic_DNA"/>
</dbReference>
<evidence type="ECO:0000313" key="17">
    <source>
        <dbReference type="EMBL" id="RMB92534.1"/>
    </source>
</evidence>
<evidence type="ECO:0000256" key="10">
    <source>
        <dbReference type="ARBA" id="ARBA00023018"/>
    </source>
</evidence>
<dbReference type="SUPFAM" id="SSF49899">
    <property type="entry name" value="Concanavalin A-like lectins/glucanases"/>
    <property type="match status" value="1"/>
</dbReference>
<evidence type="ECO:0000256" key="7">
    <source>
        <dbReference type="ARBA" id="ARBA00022734"/>
    </source>
</evidence>
<dbReference type="PANTHER" id="PTHR12223:SF28">
    <property type="entry name" value="LECTIN, MANNOSE BINDING 1 LIKE"/>
    <property type="match status" value="1"/>
</dbReference>
<keyword evidence="18" id="KW-1185">Reference proteome</keyword>
<dbReference type="GO" id="GO:0033116">
    <property type="term" value="C:endoplasmic reticulum-Golgi intermediate compartment membrane"/>
    <property type="evidence" value="ECO:0007669"/>
    <property type="project" value="UniProtKB-SubCell"/>
</dbReference>
<dbReference type="Gene3D" id="2.60.120.200">
    <property type="match status" value="1"/>
</dbReference>
<feature type="region of interest" description="Disordered" evidence="14">
    <location>
        <begin position="399"/>
        <end position="428"/>
    </location>
</feature>
<dbReference type="GO" id="GO:0005537">
    <property type="term" value="F:D-mannose binding"/>
    <property type="evidence" value="ECO:0007669"/>
    <property type="project" value="TreeGrafter"/>
</dbReference>
<evidence type="ECO:0000259" key="16">
    <source>
        <dbReference type="PROSITE" id="PS51328"/>
    </source>
</evidence>
<keyword evidence="4" id="KW-0268">Exocytosis</keyword>
<feature type="chain" id="PRO_5017929781" description="L-type lectin-like domain-containing protein" evidence="15">
    <location>
        <begin position="23"/>
        <end position="544"/>
    </location>
</feature>
<dbReference type="Pfam" id="PF05835">
    <property type="entry name" value="Synaphin"/>
    <property type="match status" value="1"/>
</dbReference>
<dbReference type="InterPro" id="IPR013320">
    <property type="entry name" value="ConA-like_dom_sf"/>
</dbReference>
<reference evidence="17 18" key="1">
    <citation type="submission" date="2018-07" db="EMBL/GenBank/DDBJ databases">
        <title>A high quality draft genome assembly of the barn swallow (H. rustica rustica).</title>
        <authorList>
            <person name="Formenti G."/>
            <person name="Chiara M."/>
            <person name="Poveda L."/>
            <person name="Francoijs K.-J."/>
            <person name="Bonisoli-Alquati A."/>
            <person name="Canova L."/>
            <person name="Gianfranceschi L."/>
            <person name="Horner D.S."/>
            <person name="Saino N."/>
        </authorList>
    </citation>
    <scope>NUCLEOTIDE SEQUENCE [LARGE SCALE GENOMIC DNA]</scope>
    <source>
        <strain evidence="17">Chelidonia</strain>
        <tissue evidence="17">Blood</tissue>
    </source>
</reference>
<evidence type="ECO:0000256" key="13">
    <source>
        <dbReference type="ARBA" id="ARBA00034103"/>
    </source>
</evidence>
<keyword evidence="8" id="KW-0532">Neurotransmitter transport</keyword>
<gene>
    <name evidence="17" type="ORF">DUI87_31034</name>
</gene>
<accession>A0A3M0IUK3</accession>
<dbReference type="InterPro" id="IPR008849">
    <property type="entry name" value="Synaphin"/>
</dbReference>
<evidence type="ECO:0000256" key="2">
    <source>
        <dbReference type="ARBA" id="ARBA00005396"/>
    </source>
</evidence>
<dbReference type="Pfam" id="PF03388">
    <property type="entry name" value="Lectin_leg-like"/>
    <property type="match status" value="1"/>
</dbReference>
<evidence type="ECO:0000256" key="15">
    <source>
        <dbReference type="SAM" id="SignalP"/>
    </source>
</evidence>
<dbReference type="GO" id="GO:0006836">
    <property type="term" value="P:neurotransmitter transport"/>
    <property type="evidence" value="ECO:0007669"/>
    <property type="project" value="UniProtKB-KW"/>
</dbReference>
<dbReference type="GO" id="GO:0045202">
    <property type="term" value="C:synapse"/>
    <property type="evidence" value="ECO:0007669"/>
    <property type="project" value="UniProtKB-SubCell"/>
</dbReference>
<dbReference type="InterPro" id="IPR051136">
    <property type="entry name" value="Intracellular_Lectin-GPT"/>
</dbReference>
<dbReference type="AlphaFoldDB" id="A0A3M0IUK3"/>
<evidence type="ECO:0000256" key="14">
    <source>
        <dbReference type="SAM" id="MobiDB-lite"/>
    </source>
</evidence>
<dbReference type="PROSITE" id="PS51328">
    <property type="entry name" value="L_LECTIN_LIKE"/>
    <property type="match status" value="1"/>
</dbReference>
<keyword evidence="6 15" id="KW-0732">Signal</keyword>
<keyword evidence="9" id="KW-1133">Transmembrane helix</keyword>
<proteinExistence type="inferred from homology"/>
<dbReference type="GO" id="GO:0006888">
    <property type="term" value="P:endoplasmic reticulum to Golgi vesicle-mediated transport"/>
    <property type="evidence" value="ECO:0007669"/>
    <property type="project" value="TreeGrafter"/>
</dbReference>
<dbReference type="Proteomes" id="UP000269221">
    <property type="component" value="Unassembled WGS sequence"/>
</dbReference>
<keyword evidence="5" id="KW-0812">Transmembrane</keyword>
<comment type="caution">
    <text evidence="17">The sequence shown here is derived from an EMBL/GenBank/DDBJ whole genome shotgun (WGS) entry which is preliminary data.</text>
</comment>
<dbReference type="GO" id="GO:0019905">
    <property type="term" value="F:syntaxin binding"/>
    <property type="evidence" value="ECO:0007669"/>
    <property type="project" value="InterPro"/>
</dbReference>
<keyword evidence="11" id="KW-0472">Membrane</keyword>
<evidence type="ECO:0000256" key="6">
    <source>
        <dbReference type="ARBA" id="ARBA00022729"/>
    </source>
</evidence>
<dbReference type="GO" id="GO:0030134">
    <property type="term" value="C:COPII-coated ER to Golgi transport vesicle"/>
    <property type="evidence" value="ECO:0007669"/>
    <property type="project" value="TreeGrafter"/>
</dbReference>
<organism evidence="17 18">
    <name type="scientific">Hirundo rustica rustica</name>
    <dbReference type="NCBI Taxonomy" id="333673"/>
    <lineage>
        <taxon>Eukaryota</taxon>
        <taxon>Metazoa</taxon>
        <taxon>Chordata</taxon>
        <taxon>Craniata</taxon>
        <taxon>Vertebrata</taxon>
        <taxon>Euteleostomi</taxon>
        <taxon>Archelosauria</taxon>
        <taxon>Archosauria</taxon>
        <taxon>Dinosauria</taxon>
        <taxon>Saurischia</taxon>
        <taxon>Theropoda</taxon>
        <taxon>Coelurosauria</taxon>
        <taxon>Aves</taxon>
        <taxon>Neognathae</taxon>
        <taxon>Neoaves</taxon>
        <taxon>Telluraves</taxon>
        <taxon>Australaves</taxon>
        <taxon>Passeriformes</taxon>
        <taxon>Sylvioidea</taxon>
        <taxon>Hirundinidae</taxon>
        <taxon>Hirundo</taxon>
    </lineage>
</organism>
<keyword evidence="3" id="KW-0813">Transport</keyword>
<name>A0A3M0IUK3_HIRRU</name>
<evidence type="ECO:0000256" key="11">
    <source>
        <dbReference type="ARBA" id="ARBA00023136"/>
    </source>
</evidence>
<dbReference type="STRING" id="333673.A0A3M0IUK3"/>
<evidence type="ECO:0000256" key="12">
    <source>
        <dbReference type="ARBA" id="ARBA00023157"/>
    </source>
</evidence>
<dbReference type="OrthoDB" id="10265193at2759"/>
<dbReference type="GO" id="GO:0000139">
    <property type="term" value="C:Golgi membrane"/>
    <property type="evidence" value="ECO:0007669"/>
    <property type="project" value="TreeGrafter"/>
</dbReference>
<dbReference type="CDD" id="cd06902">
    <property type="entry name" value="lectin_ERGIC-53_ERGL"/>
    <property type="match status" value="1"/>
</dbReference>
<evidence type="ECO:0000256" key="9">
    <source>
        <dbReference type="ARBA" id="ARBA00022989"/>
    </source>
</evidence>
<dbReference type="GO" id="GO:0006887">
    <property type="term" value="P:exocytosis"/>
    <property type="evidence" value="ECO:0007669"/>
    <property type="project" value="UniProtKB-KW"/>
</dbReference>
<dbReference type="InterPro" id="IPR005052">
    <property type="entry name" value="Lectin_leg"/>
</dbReference>
<comment type="subcellular location">
    <subcellularLocation>
        <location evidence="1">Endoplasmic reticulum-Golgi intermediate compartment membrane</location>
        <topology evidence="1">Single-pass type I membrane protein</topology>
    </subcellularLocation>
    <subcellularLocation>
        <location evidence="13">Synapse</location>
    </subcellularLocation>
</comment>
<sequence length="544" mass="60954">MAAPLAPLVVLLVLGRPAFSGAQATEGAAAAPHRRFEYKYSFKGPHLVQSDGTVPFWVHTGNAIPSADQIRITTSLKSQKGSVWTKNKSIFEYWEVEVTFRVTGRGRIGADGLAIWFTEEQGLEGPVFGAADKWNGVGIFFDSFDNDGKKNNPGVIVVGNNGKLLYDHQNDGSTQALASCQRDFRNKPYPVRVKITYYQKTLTVLINNGFTPDKEDYEFCAKVEDMVLPSQGYFGISAATGGLAADDVFETVSDRELRQIFEGQNRIHLEIKQLNRQLDMILDEQRKYVSAVTEEIAKRGAAFPSQQGQVSQQEIETVVKTQEEVIRQVNEIRSSVTDALRSISGAQHPGSAGVYETTQHFNDIKEHLHIVKRDIEHLVQRNMKMAFLMKSMLSNQVKNLGLGGGGEENKEESTPSDPAAAAGMTREEYEEYQKQMVEEKMERDAAFAQKKAERAVLRVHLREKYRLPKSELDENQIQMAGDDVELPEDLQKMVAEDQEEEEDKDSILGQLQNIQNMDMDAIKEKAQATFTEMKQAAEQKCSVM</sequence>
<keyword evidence="10" id="KW-0770">Synapse</keyword>
<dbReference type="CDD" id="cd22809">
    <property type="entry name" value="Complexin_NTD_CPLX_III_IV"/>
    <property type="match status" value="1"/>
</dbReference>
<keyword evidence="7" id="KW-0430">Lectin</keyword>
<protein>
    <recommendedName>
        <fullName evidence="16">L-type lectin-like domain-containing protein</fullName>
    </recommendedName>
</protein>
<feature type="domain" description="L-type lectin-like" evidence="16">
    <location>
        <begin position="34"/>
        <end position="256"/>
    </location>
</feature>
<evidence type="ECO:0000256" key="3">
    <source>
        <dbReference type="ARBA" id="ARBA00022448"/>
    </source>
</evidence>
<comment type="similarity">
    <text evidence="2">Belongs to the complexin/synaphin family.</text>
</comment>